<organism evidence="2 3">
    <name type="scientific">Candidatus Accumulibacter vicinus</name>
    <dbReference type="NCBI Taxonomy" id="2954382"/>
    <lineage>
        <taxon>Bacteria</taxon>
        <taxon>Pseudomonadati</taxon>
        <taxon>Pseudomonadota</taxon>
        <taxon>Betaproteobacteria</taxon>
        <taxon>Candidatus Accumulibacter</taxon>
    </lineage>
</organism>
<feature type="domain" description="VOC" evidence="1">
    <location>
        <begin position="9"/>
        <end position="130"/>
    </location>
</feature>
<gene>
    <name evidence="2" type="ORF">CAPSK01_002062</name>
</gene>
<dbReference type="PANTHER" id="PTHR33993:SF2">
    <property type="entry name" value="VOC DOMAIN-CONTAINING PROTEIN"/>
    <property type="match status" value="1"/>
</dbReference>
<dbReference type="InterPro" id="IPR029068">
    <property type="entry name" value="Glyas_Bleomycin-R_OHBP_Dase"/>
</dbReference>
<accession>A0A084Y0G5</accession>
<dbReference type="EMBL" id="JDSS02000021">
    <property type="protein sequence ID" value="KFB68209.1"/>
    <property type="molecule type" value="Genomic_DNA"/>
</dbReference>
<name>A0A084Y0G5_9PROT</name>
<dbReference type="Pfam" id="PF00903">
    <property type="entry name" value="Glyoxalase"/>
    <property type="match status" value="1"/>
</dbReference>
<dbReference type="RefSeq" id="WP_034925644.1">
    <property type="nucleotide sequence ID" value="NZ_JDSS02000021.1"/>
</dbReference>
<dbReference type="Proteomes" id="UP000019812">
    <property type="component" value="Unassembled WGS sequence"/>
</dbReference>
<dbReference type="AlphaFoldDB" id="A0A084Y0G5"/>
<dbReference type="PROSITE" id="PS51819">
    <property type="entry name" value="VOC"/>
    <property type="match status" value="1"/>
</dbReference>
<dbReference type="GO" id="GO:0016829">
    <property type="term" value="F:lyase activity"/>
    <property type="evidence" value="ECO:0007669"/>
    <property type="project" value="UniProtKB-KW"/>
</dbReference>
<evidence type="ECO:0000259" key="1">
    <source>
        <dbReference type="PROSITE" id="PS51819"/>
    </source>
</evidence>
<evidence type="ECO:0000313" key="3">
    <source>
        <dbReference type="Proteomes" id="UP000019812"/>
    </source>
</evidence>
<dbReference type="CDD" id="cd07247">
    <property type="entry name" value="SgaA_N_like"/>
    <property type="match status" value="1"/>
</dbReference>
<comment type="caution">
    <text evidence="2">The sequence shown here is derived from an EMBL/GenBank/DDBJ whole genome shotgun (WGS) entry which is preliminary data.</text>
</comment>
<dbReference type="STRING" id="1457154.CAPSK01_002062"/>
<dbReference type="InterPro" id="IPR037523">
    <property type="entry name" value="VOC_core"/>
</dbReference>
<evidence type="ECO:0000313" key="2">
    <source>
        <dbReference type="EMBL" id="KFB68209.1"/>
    </source>
</evidence>
<keyword evidence="2" id="KW-0456">Lyase</keyword>
<proteinExistence type="predicted"/>
<reference evidence="2 3" key="1">
    <citation type="submission" date="2014-07" db="EMBL/GenBank/DDBJ databases">
        <title>Expanding our view of genomic diversity in Candidatus Accumulibacter clades.</title>
        <authorList>
            <person name="Skennerton C.T."/>
            <person name="Barr J.J."/>
            <person name="Slater F.R."/>
            <person name="Bond P.L."/>
            <person name="Tyson G.W."/>
        </authorList>
    </citation>
    <scope>NUCLEOTIDE SEQUENCE [LARGE SCALE GENOMIC DNA]</scope>
    <source>
        <strain evidence="3">SK-01</strain>
    </source>
</reference>
<dbReference type="PANTHER" id="PTHR33993">
    <property type="entry name" value="GLYOXALASE-RELATED"/>
    <property type="match status" value="1"/>
</dbReference>
<dbReference type="InterPro" id="IPR052164">
    <property type="entry name" value="Anthracycline_SecMetBiosynth"/>
</dbReference>
<sequence>MSDDCPRNPVGWFEIYVDDMPRAKAFHQTVFGTQLTRLEGPGQPPGMEMWAFPMLQDAMGATGALVRMPGLEAGGHNVIIYFTGADCAVQAAKAEQAGGRIHRQKTSIGQYGHIALVVDTEGNMIGLHSMS</sequence>
<dbReference type="SUPFAM" id="SSF54593">
    <property type="entry name" value="Glyoxalase/Bleomycin resistance protein/Dihydroxybiphenyl dioxygenase"/>
    <property type="match status" value="1"/>
</dbReference>
<dbReference type="Gene3D" id="3.10.180.10">
    <property type="entry name" value="2,3-Dihydroxybiphenyl 1,2-Dioxygenase, domain 1"/>
    <property type="match status" value="1"/>
</dbReference>
<protein>
    <submittedName>
        <fullName evidence="2">Putative enzyme related to lactoylglutathione lyase</fullName>
    </submittedName>
</protein>
<dbReference type="InterPro" id="IPR004360">
    <property type="entry name" value="Glyas_Fos-R_dOase_dom"/>
</dbReference>